<evidence type="ECO:0000313" key="4">
    <source>
        <dbReference type="EMBL" id="QSP93305.1"/>
    </source>
</evidence>
<proteinExistence type="predicted"/>
<keyword evidence="5" id="KW-1185">Reference proteome</keyword>
<sequence>MKKVLIASAIASALAAAPVSAQEAQNTVDFLKQDSYFKALIGFADLGLDDAALAVTGTYGKRLPQVHQNFRFEADLGFSLSDAESSFNDGFGNNVKTSASYFLLGGYGVYEHPLDDKISVYGRGGLVYVSSDVEVKSAGLNSSGSDSSIELGIGAGAKYQYTQKTAFIVDLSKIDDYEAFSVGAQFEF</sequence>
<evidence type="ECO:0000259" key="3">
    <source>
        <dbReference type="Pfam" id="PF13505"/>
    </source>
</evidence>
<evidence type="ECO:0000313" key="5">
    <source>
        <dbReference type="Proteomes" id="UP000663555"/>
    </source>
</evidence>
<dbReference type="Gene3D" id="2.40.160.20">
    <property type="match status" value="1"/>
</dbReference>
<gene>
    <name evidence="4" type="ORF">LPB19_08635</name>
</gene>
<dbReference type="RefSeq" id="WP_206642530.1">
    <property type="nucleotide sequence ID" value="NZ_CP071247.1"/>
</dbReference>
<evidence type="ECO:0000256" key="2">
    <source>
        <dbReference type="SAM" id="SignalP"/>
    </source>
</evidence>
<name>A0ABX7MPK3_9GAMM</name>
<accession>A0ABX7MPK3</accession>
<keyword evidence="1 2" id="KW-0732">Signal</keyword>
<dbReference type="SUPFAM" id="SSF56925">
    <property type="entry name" value="OMPA-like"/>
    <property type="match status" value="1"/>
</dbReference>
<evidence type="ECO:0000256" key="1">
    <source>
        <dbReference type="ARBA" id="ARBA00022729"/>
    </source>
</evidence>
<organism evidence="4 5">
    <name type="scientific">Marinobacter salinisoli</name>
    <dbReference type="NCBI Taxonomy" id="2769486"/>
    <lineage>
        <taxon>Bacteria</taxon>
        <taxon>Pseudomonadati</taxon>
        <taxon>Pseudomonadota</taxon>
        <taxon>Gammaproteobacteria</taxon>
        <taxon>Pseudomonadales</taxon>
        <taxon>Marinobacteraceae</taxon>
        <taxon>Marinobacter</taxon>
    </lineage>
</organism>
<feature type="chain" id="PRO_5046248093" evidence="2">
    <location>
        <begin position="22"/>
        <end position="188"/>
    </location>
</feature>
<feature type="signal peptide" evidence="2">
    <location>
        <begin position="1"/>
        <end position="21"/>
    </location>
</feature>
<dbReference type="InterPro" id="IPR027385">
    <property type="entry name" value="Beta-barrel_OMP"/>
</dbReference>
<feature type="domain" description="Outer membrane protein beta-barrel" evidence="3">
    <location>
        <begin position="10"/>
        <end position="175"/>
    </location>
</feature>
<dbReference type="Proteomes" id="UP000663555">
    <property type="component" value="Chromosome"/>
</dbReference>
<dbReference type="InterPro" id="IPR011250">
    <property type="entry name" value="OMP/PagP_B-barrel"/>
</dbReference>
<protein>
    <submittedName>
        <fullName evidence="4">Outer membrane beta-barrel protein</fullName>
    </submittedName>
</protein>
<reference evidence="4 5" key="1">
    <citation type="submission" date="2021-03" db="EMBL/GenBank/DDBJ databases">
        <title>Genome sequencing of Marinobacter sp. LPB0319.</title>
        <authorList>
            <person name="Kim J."/>
        </authorList>
    </citation>
    <scope>NUCLEOTIDE SEQUENCE [LARGE SCALE GENOMIC DNA]</scope>
    <source>
        <strain evidence="4 5">LPB0319</strain>
    </source>
</reference>
<dbReference type="Pfam" id="PF13505">
    <property type="entry name" value="OMP_b-brl"/>
    <property type="match status" value="1"/>
</dbReference>
<dbReference type="EMBL" id="CP071247">
    <property type="protein sequence ID" value="QSP93305.1"/>
    <property type="molecule type" value="Genomic_DNA"/>
</dbReference>